<reference evidence="1 2" key="1">
    <citation type="journal article" date="2018" name="Genome Biol. Evol.">
        <title>Multiple Roots of Fruiting Body Formation in Amoebozoa.</title>
        <authorList>
            <person name="Hillmann F."/>
            <person name="Forbes G."/>
            <person name="Novohradska S."/>
            <person name="Ferling I."/>
            <person name="Riege K."/>
            <person name="Groth M."/>
            <person name="Westermann M."/>
            <person name="Marz M."/>
            <person name="Spaller T."/>
            <person name="Winckler T."/>
            <person name="Schaap P."/>
            <person name="Glockner G."/>
        </authorList>
    </citation>
    <scope>NUCLEOTIDE SEQUENCE [LARGE SCALE GENOMIC DNA]</scope>
    <source>
        <strain evidence="1 2">Jena</strain>
    </source>
</reference>
<dbReference type="EMBL" id="MDYQ01000637">
    <property type="protein sequence ID" value="PRP73289.1"/>
    <property type="molecule type" value="Genomic_DNA"/>
</dbReference>
<keyword evidence="2" id="KW-1185">Reference proteome</keyword>
<dbReference type="AlphaFoldDB" id="A0A2P6MNI8"/>
<accession>A0A2P6MNI8</accession>
<comment type="caution">
    <text evidence="1">The sequence shown here is derived from an EMBL/GenBank/DDBJ whole genome shotgun (WGS) entry which is preliminary data.</text>
</comment>
<gene>
    <name evidence="1" type="ORF">PROFUN_16212</name>
</gene>
<evidence type="ECO:0000313" key="2">
    <source>
        <dbReference type="Proteomes" id="UP000241769"/>
    </source>
</evidence>
<protein>
    <submittedName>
        <fullName evidence="1">Uncharacterized protein</fullName>
    </submittedName>
</protein>
<name>A0A2P6MNI8_9EUKA</name>
<evidence type="ECO:0000313" key="1">
    <source>
        <dbReference type="EMBL" id="PRP73289.1"/>
    </source>
</evidence>
<sequence length="260" mass="28860">MEGVRASLVTKVRVWAAADEAIASDEDDHELICSSNDDNVAIADHSRDAQTGERIYFSDEEVPALIPIDLRHHSPAQEPTRNRESSTNTYLLAILFYRQTFTPDTKTEITHLEEDQRKKIVSTTKSPLKTATKQRSIQVFVLLLNEELAQTQDNELRPRPPTPTRAFLLLSHYALADRILLETIDPSARSDSIVTENISTAVPSVTILLKFPKRVRTIAENGMPATAIAPSSSWSPQIGSVTIQLRLACADLVADQFGTK</sequence>
<proteinExistence type="predicted"/>
<dbReference type="Proteomes" id="UP000241769">
    <property type="component" value="Unassembled WGS sequence"/>
</dbReference>
<dbReference type="InParanoid" id="A0A2P6MNI8"/>
<organism evidence="1 2">
    <name type="scientific">Planoprotostelium fungivorum</name>
    <dbReference type="NCBI Taxonomy" id="1890364"/>
    <lineage>
        <taxon>Eukaryota</taxon>
        <taxon>Amoebozoa</taxon>
        <taxon>Evosea</taxon>
        <taxon>Variosea</taxon>
        <taxon>Cavosteliida</taxon>
        <taxon>Cavosteliaceae</taxon>
        <taxon>Planoprotostelium</taxon>
    </lineage>
</organism>